<dbReference type="AlphaFoldDB" id="J0US34"/>
<keyword evidence="4" id="KW-1185">Reference proteome</keyword>
<dbReference type="GeneID" id="98315417"/>
<dbReference type="EMBL" id="AYYH01000038">
    <property type="protein sequence ID" value="KRN08988.1"/>
    <property type="molecule type" value="Genomic_DNA"/>
</dbReference>
<reference evidence="3 4" key="1">
    <citation type="journal article" date="2015" name="Genome Announc.">
        <title>Expanding the biotechnology potential of lactobacilli through comparative genomics of 213 strains and associated genera.</title>
        <authorList>
            <person name="Sun Z."/>
            <person name="Harris H.M."/>
            <person name="McCann A."/>
            <person name="Guo C."/>
            <person name="Argimon S."/>
            <person name="Zhang W."/>
            <person name="Yang X."/>
            <person name="Jeffery I.B."/>
            <person name="Cooney J.C."/>
            <person name="Kagawa T.F."/>
            <person name="Liu W."/>
            <person name="Song Y."/>
            <person name="Salvetti E."/>
            <person name="Wrobel A."/>
            <person name="Rasinkangas P."/>
            <person name="Parkhill J."/>
            <person name="Rea M.C."/>
            <person name="O'Sullivan O."/>
            <person name="Ritari J."/>
            <person name="Douillard F.P."/>
            <person name="Paul Ross R."/>
            <person name="Yang R."/>
            <person name="Briner A.E."/>
            <person name="Felis G.E."/>
            <person name="de Vos W.M."/>
            <person name="Barrangou R."/>
            <person name="Klaenhammer T.R."/>
            <person name="Caufield P.W."/>
            <person name="Cui Y."/>
            <person name="Zhang H."/>
            <person name="O'Toole P.W."/>
        </authorList>
    </citation>
    <scope>NUCLEOTIDE SEQUENCE [LARGE SCALE GENOMIC DNA]</scope>
    <source>
        <strain evidence="3 4">DSM 20444</strain>
    </source>
</reference>
<proteinExistence type="predicted"/>
<dbReference type="SUPFAM" id="SSF46955">
    <property type="entry name" value="Putative DNA-binding domain"/>
    <property type="match status" value="1"/>
</dbReference>
<dbReference type="GO" id="GO:0003700">
    <property type="term" value="F:DNA-binding transcription factor activity"/>
    <property type="evidence" value="ECO:0007669"/>
    <property type="project" value="InterPro"/>
</dbReference>
<evidence type="ECO:0000256" key="1">
    <source>
        <dbReference type="ARBA" id="ARBA00023125"/>
    </source>
</evidence>
<dbReference type="OrthoDB" id="9811174at2"/>
<dbReference type="CDD" id="cd01109">
    <property type="entry name" value="HTH_YyaN"/>
    <property type="match status" value="1"/>
</dbReference>
<dbReference type="Proteomes" id="UP000050898">
    <property type="component" value="Unassembled WGS sequence"/>
</dbReference>
<dbReference type="InterPro" id="IPR047057">
    <property type="entry name" value="MerR_fam"/>
</dbReference>
<sequence length="147" mass="16873">MTYTIKQAAEKSGLSASSLRYYDKKGLLPFVSRNRIGYRDFTDSDLKLIHTICCLKNTGMKIRNIRRYVNEVMAGPDTIPDRVKLLGEHRAAVLDEQRKIAENLSEIDNKLNRYRDPDAIKKVNTDIKNATEEKISESLSNSYFNNN</sequence>
<gene>
    <name evidence="3" type="ORF">FD00_GL001509</name>
</gene>
<comment type="caution">
    <text evidence="3">The sequence shown here is derived from an EMBL/GenBank/DDBJ whole genome shotgun (WGS) entry which is preliminary data.</text>
</comment>
<dbReference type="PRINTS" id="PR00040">
    <property type="entry name" value="HTHMERR"/>
</dbReference>
<organism evidence="3 4">
    <name type="scientific">Liquorilactobacillus mali KCTC 3596 = DSM 20444</name>
    <dbReference type="NCBI Taxonomy" id="1046596"/>
    <lineage>
        <taxon>Bacteria</taxon>
        <taxon>Bacillati</taxon>
        <taxon>Bacillota</taxon>
        <taxon>Bacilli</taxon>
        <taxon>Lactobacillales</taxon>
        <taxon>Lactobacillaceae</taxon>
        <taxon>Liquorilactobacillus</taxon>
    </lineage>
</organism>
<dbReference type="InterPro" id="IPR000551">
    <property type="entry name" value="MerR-type_HTH_dom"/>
</dbReference>
<evidence type="ECO:0000313" key="4">
    <source>
        <dbReference type="Proteomes" id="UP000050898"/>
    </source>
</evidence>
<dbReference type="Pfam" id="PF13411">
    <property type="entry name" value="MerR_1"/>
    <property type="match status" value="1"/>
</dbReference>
<dbReference type="Gene3D" id="1.10.1660.10">
    <property type="match status" value="1"/>
</dbReference>
<protein>
    <submittedName>
        <fullName evidence="3">Transcription regulator</fullName>
    </submittedName>
</protein>
<evidence type="ECO:0000259" key="2">
    <source>
        <dbReference type="PROSITE" id="PS50937"/>
    </source>
</evidence>
<evidence type="ECO:0000313" key="3">
    <source>
        <dbReference type="EMBL" id="KRN08988.1"/>
    </source>
</evidence>
<dbReference type="SMART" id="SM00422">
    <property type="entry name" value="HTH_MERR"/>
    <property type="match status" value="1"/>
</dbReference>
<dbReference type="GO" id="GO:0003677">
    <property type="term" value="F:DNA binding"/>
    <property type="evidence" value="ECO:0007669"/>
    <property type="project" value="UniProtKB-KW"/>
</dbReference>
<name>J0US34_9LACO</name>
<dbReference type="PANTHER" id="PTHR30204:SF82">
    <property type="entry name" value="TRANSCRIPTIONAL REGULATOR, MERR FAMILY"/>
    <property type="match status" value="1"/>
</dbReference>
<dbReference type="InterPro" id="IPR009061">
    <property type="entry name" value="DNA-bd_dom_put_sf"/>
</dbReference>
<feature type="domain" description="HTH merR-type" evidence="2">
    <location>
        <begin position="2"/>
        <end position="71"/>
    </location>
</feature>
<dbReference type="PATRIC" id="fig|1046596.6.peg.1591"/>
<accession>J0US34</accession>
<dbReference type="PROSITE" id="PS50937">
    <property type="entry name" value="HTH_MERR_2"/>
    <property type="match status" value="1"/>
</dbReference>
<dbReference type="RefSeq" id="WP_003689288.1">
    <property type="nucleotide sequence ID" value="NZ_AKKT01000095.1"/>
</dbReference>
<dbReference type="PANTHER" id="PTHR30204">
    <property type="entry name" value="REDOX-CYCLING DRUG-SENSING TRANSCRIPTIONAL ACTIVATOR SOXR"/>
    <property type="match status" value="1"/>
</dbReference>
<keyword evidence="1" id="KW-0238">DNA-binding</keyword>